<proteinExistence type="predicted"/>
<evidence type="ECO:0000313" key="5">
    <source>
        <dbReference type="Proteomes" id="UP000287168"/>
    </source>
</evidence>
<feature type="domain" description="Fido" evidence="3">
    <location>
        <begin position="111"/>
        <end position="262"/>
    </location>
</feature>
<dbReference type="Pfam" id="PF02661">
    <property type="entry name" value="Fic"/>
    <property type="match status" value="1"/>
</dbReference>
<feature type="binding site" evidence="2">
    <location>
        <begin position="201"/>
        <end position="208"/>
    </location>
    <ligand>
        <name>ATP</name>
        <dbReference type="ChEBI" id="CHEBI:30616"/>
    </ligand>
</feature>
<evidence type="ECO:0000313" key="4">
    <source>
        <dbReference type="EMBL" id="RWY37624.1"/>
    </source>
</evidence>
<accession>A0A3S3UNF0</accession>
<feature type="binding site" evidence="2">
    <location>
        <begin position="236"/>
        <end position="237"/>
    </location>
    <ligand>
        <name>ATP</name>
        <dbReference type="ChEBI" id="CHEBI:30616"/>
    </ligand>
</feature>
<keyword evidence="5" id="KW-1185">Reference proteome</keyword>
<keyword evidence="2" id="KW-0547">Nucleotide-binding</keyword>
<feature type="active site" evidence="1">
    <location>
        <position position="197"/>
    </location>
</feature>
<protein>
    <submittedName>
        <fullName evidence="4">Fic family protein</fullName>
    </submittedName>
</protein>
<dbReference type="PANTHER" id="PTHR13504">
    <property type="entry name" value="FIDO DOMAIN-CONTAINING PROTEIN DDB_G0283145"/>
    <property type="match status" value="1"/>
</dbReference>
<keyword evidence="2" id="KW-0067">ATP-binding</keyword>
<dbReference type="InterPro" id="IPR025230">
    <property type="entry name" value="DUF4172"/>
</dbReference>
<evidence type="ECO:0000256" key="2">
    <source>
        <dbReference type="PIRSR" id="PIRSR640198-2"/>
    </source>
</evidence>
<dbReference type="AlphaFoldDB" id="A0A3S3UNF0"/>
<dbReference type="EMBL" id="SBLC01000044">
    <property type="protein sequence ID" value="RWY37624.1"/>
    <property type="molecule type" value="Genomic_DNA"/>
</dbReference>
<dbReference type="InterPro" id="IPR040198">
    <property type="entry name" value="Fido_containing"/>
</dbReference>
<comment type="caution">
    <text evidence="4">The sequence shown here is derived from an EMBL/GenBank/DDBJ whole genome shotgun (WGS) entry which is preliminary data.</text>
</comment>
<sequence>MSHIWQSSHWPRFHYDPRATEVALAEVQERLGEIRGIQAGLSPQDQEYLHYSRIVEEAVASFEIEGVQLDPSQIEASVIASLRHRAQVQPARRADAIAALMTSARDISGPVDEALLMSWHRLLFFGIEIEDPGRWRSFEIEIVKSAAPGRSDMLYRAPPPSQVATDMADFLSWFNGPVTMPVPIFAALAHLWFESIHPFSDGNGRIGRALIDVVFARHRGLPFALSRQIEREKKEYYAALQAGRQSGQAAIDATPFVIWFLNCLNRAAKSSHDDVRFFLRRNAFFARHGAHLTSRANEAFRKIFALGPLRLSEGISARGWRKLTGASSATATRDLAALELAGVLRRTDAGGRSTSYEILW</sequence>
<evidence type="ECO:0000259" key="3">
    <source>
        <dbReference type="PROSITE" id="PS51459"/>
    </source>
</evidence>
<dbReference type="Gene3D" id="1.10.3290.10">
    <property type="entry name" value="Fido-like domain"/>
    <property type="match status" value="1"/>
</dbReference>
<dbReference type="SUPFAM" id="SSF140931">
    <property type="entry name" value="Fic-like"/>
    <property type="match status" value="1"/>
</dbReference>
<dbReference type="OrthoDB" id="9813719at2"/>
<dbReference type="InterPro" id="IPR003812">
    <property type="entry name" value="Fido"/>
</dbReference>
<dbReference type="Pfam" id="PF13776">
    <property type="entry name" value="DUF4172"/>
    <property type="match status" value="1"/>
</dbReference>
<dbReference type="Proteomes" id="UP000287168">
    <property type="component" value="Unassembled WGS sequence"/>
</dbReference>
<dbReference type="PROSITE" id="PS51459">
    <property type="entry name" value="FIDO"/>
    <property type="match status" value="1"/>
</dbReference>
<organism evidence="4 5">
    <name type="scientific">Falsigemmobacter intermedius</name>
    <dbReference type="NCBI Taxonomy" id="1553448"/>
    <lineage>
        <taxon>Bacteria</taxon>
        <taxon>Pseudomonadati</taxon>
        <taxon>Pseudomonadota</taxon>
        <taxon>Alphaproteobacteria</taxon>
        <taxon>Rhodobacterales</taxon>
        <taxon>Paracoccaceae</taxon>
        <taxon>Falsigemmobacter</taxon>
    </lineage>
</organism>
<dbReference type="GO" id="GO:0005524">
    <property type="term" value="F:ATP binding"/>
    <property type="evidence" value="ECO:0007669"/>
    <property type="project" value="UniProtKB-KW"/>
</dbReference>
<evidence type="ECO:0000256" key="1">
    <source>
        <dbReference type="PIRSR" id="PIRSR640198-1"/>
    </source>
</evidence>
<dbReference type="PANTHER" id="PTHR13504:SF33">
    <property type="entry name" value="FIC FAMILY PROTEIN"/>
    <property type="match status" value="1"/>
</dbReference>
<dbReference type="RefSeq" id="WP_128490654.1">
    <property type="nucleotide sequence ID" value="NZ_JBHLXB010000033.1"/>
</dbReference>
<name>A0A3S3UNF0_9RHOB</name>
<gene>
    <name evidence="4" type="ORF">EP867_16960</name>
</gene>
<reference evidence="4 5" key="1">
    <citation type="journal article" date="2015" name="Int. J. Syst. Evol. Microbiol.">
        <title>Gemmobacter intermedius sp. nov., isolated from a white stork (Ciconia ciconia).</title>
        <authorList>
            <person name="Kampfer P."/>
            <person name="Jerzak L."/>
            <person name="Wilharm G."/>
            <person name="Golke J."/>
            <person name="Busse H.J."/>
            <person name="Glaeser S.P."/>
        </authorList>
    </citation>
    <scope>NUCLEOTIDE SEQUENCE [LARGE SCALE GENOMIC DNA]</scope>
    <source>
        <strain evidence="4 5">119/4</strain>
    </source>
</reference>
<dbReference type="InterPro" id="IPR036597">
    <property type="entry name" value="Fido-like_dom_sf"/>
</dbReference>